<name>A0A5B7IEF6_PORTR</name>
<dbReference type="Proteomes" id="UP000324222">
    <property type="component" value="Unassembled WGS sequence"/>
</dbReference>
<comment type="caution">
    <text evidence="2">The sequence shown here is derived from an EMBL/GenBank/DDBJ whole genome shotgun (WGS) entry which is preliminary data.</text>
</comment>
<proteinExistence type="predicted"/>
<reference evidence="2 3" key="1">
    <citation type="submission" date="2019-05" db="EMBL/GenBank/DDBJ databases">
        <title>Another draft genome of Portunus trituberculatus and its Hox gene families provides insights of decapod evolution.</title>
        <authorList>
            <person name="Jeong J.-H."/>
            <person name="Song I."/>
            <person name="Kim S."/>
            <person name="Choi T."/>
            <person name="Kim D."/>
            <person name="Ryu S."/>
            <person name="Kim W."/>
        </authorList>
    </citation>
    <scope>NUCLEOTIDE SEQUENCE [LARGE SCALE GENOMIC DNA]</scope>
    <source>
        <tissue evidence="2">Muscle</tissue>
    </source>
</reference>
<accession>A0A5B7IEF6</accession>
<organism evidence="2 3">
    <name type="scientific">Portunus trituberculatus</name>
    <name type="common">Swimming crab</name>
    <name type="synonym">Neptunus trituberculatus</name>
    <dbReference type="NCBI Taxonomy" id="210409"/>
    <lineage>
        <taxon>Eukaryota</taxon>
        <taxon>Metazoa</taxon>
        <taxon>Ecdysozoa</taxon>
        <taxon>Arthropoda</taxon>
        <taxon>Crustacea</taxon>
        <taxon>Multicrustacea</taxon>
        <taxon>Malacostraca</taxon>
        <taxon>Eumalacostraca</taxon>
        <taxon>Eucarida</taxon>
        <taxon>Decapoda</taxon>
        <taxon>Pleocyemata</taxon>
        <taxon>Brachyura</taxon>
        <taxon>Eubrachyura</taxon>
        <taxon>Portunoidea</taxon>
        <taxon>Portunidae</taxon>
        <taxon>Portuninae</taxon>
        <taxon>Portunus</taxon>
    </lineage>
</organism>
<feature type="region of interest" description="Disordered" evidence="1">
    <location>
        <begin position="32"/>
        <end position="82"/>
    </location>
</feature>
<dbReference type="AlphaFoldDB" id="A0A5B7IEF6"/>
<dbReference type="EMBL" id="VSRR010059283">
    <property type="protein sequence ID" value="MPC82272.1"/>
    <property type="molecule type" value="Genomic_DNA"/>
</dbReference>
<evidence type="ECO:0000256" key="1">
    <source>
        <dbReference type="SAM" id="MobiDB-lite"/>
    </source>
</evidence>
<evidence type="ECO:0000313" key="2">
    <source>
        <dbReference type="EMBL" id="MPC82272.1"/>
    </source>
</evidence>
<sequence length="82" mass="9105">MWLGGIASCVRIDIAGITHICPQHSVRGVASQPLVEMPGNEEQESKDSNDGIRGKDIGKKHIFPFQHTAETDEDSDKEDKRF</sequence>
<protein>
    <submittedName>
        <fullName evidence="2">Uncharacterized protein</fullName>
    </submittedName>
</protein>
<gene>
    <name evidence="2" type="ORF">E2C01_076929</name>
</gene>
<feature type="compositionally biased region" description="Basic and acidic residues" evidence="1">
    <location>
        <begin position="43"/>
        <end position="59"/>
    </location>
</feature>
<keyword evidence="3" id="KW-1185">Reference proteome</keyword>
<evidence type="ECO:0000313" key="3">
    <source>
        <dbReference type="Proteomes" id="UP000324222"/>
    </source>
</evidence>